<feature type="transmembrane region" description="Helical" evidence="5">
    <location>
        <begin position="307"/>
        <end position="330"/>
    </location>
</feature>
<dbReference type="AlphaFoldDB" id="A0A521CH02"/>
<dbReference type="RefSeq" id="WP_142714066.1">
    <property type="nucleotide sequence ID" value="NZ_FXTH01000006.1"/>
</dbReference>
<dbReference type="EMBL" id="FXTH01000006">
    <property type="protein sequence ID" value="SMO58625.1"/>
    <property type="molecule type" value="Genomic_DNA"/>
</dbReference>
<protein>
    <submittedName>
        <fullName evidence="7">Transporter, CPA2 family</fullName>
    </submittedName>
</protein>
<evidence type="ECO:0000256" key="2">
    <source>
        <dbReference type="ARBA" id="ARBA00022692"/>
    </source>
</evidence>
<accession>A0A521CH02</accession>
<evidence type="ECO:0000313" key="7">
    <source>
        <dbReference type="EMBL" id="SMO58625.1"/>
    </source>
</evidence>
<dbReference type="Proteomes" id="UP000317593">
    <property type="component" value="Unassembled WGS sequence"/>
</dbReference>
<feature type="transmembrane region" description="Helical" evidence="5">
    <location>
        <begin position="159"/>
        <end position="188"/>
    </location>
</feature>
<feature type="transmembrane region" description="Helical" evidence="5">
    <location>
        <begin position="282"/>
        <end position="301"/>
    </location>
</feature>
<dbReference type="GO" id="GO:1902600">
    <property type="term" value="P:proton transmembrane transport"/>
    <property type="evidence" value="ECO:0007669"/>
    <property type="project" value="InterPro"/>
</dbReference>
<keyword evidence="2 5" id="KW-0812">Transmembrane</keyword>
<reference evidence="7 8" key="1">
    <citation type="submission" date="2017-05" db="EMBL/GenBank/DDBJ databases">
        <authorList>
            <person name="Varghese N."/>
            <person name="Submissions S."/>
        </authorList>
    </citation>
    <scope>NUCLEOTIDE SEQUENCE [LARGE SCALE GENOMIC DNA]</scope>
    <source>
        <strain evidence="7 8">DSM 21194</strain>
    </source>
</reference>
<evidence type="ECO:0000313" key="8">
    <source>
        <dbReference type="Proteomes" id="UP000317593"/>
    </source>
</evidence>
<feature type="domain" description="Cation/H+ exchanger transmembrane" evidence="6">
    <location>
        <begin position="15"/>
        <end position="380"/>
    </location>
</feature>
<evidence type="ECO:0000259" key="6">
    <source>
        <dbReference type="Pfam" id="PF00999"/>
    </source>
</evidence>
<sequence>MNMLLIVGLLVITGYFTGRLLEKMTIPKIIGYILVGIVFSPNSMDWMPAEIITGTDALLSVSLAFITFEIGGELKWSKIKKLERQIVGITLFESLTPVFLVTGGLYLTIFLVPDLLPFASSGEALPFVILLAALASPTDPTATLAVIHQFKARGTLKDTILGVAALDDSMGIILFSISIGLSSFLLGVSGDMQGALLVAGVHVGGGIAVGVLAALVINLFLRYLKVESEGHWIIIIFSLISLCYGTASALDLDALLACMVMGVVVVNTSRNAQVVFRILERYTEELIFLFFFVLSGLHLNIQQMPPAVVPIMLFVILRMMGKYGGSYLGASLAGASAPVRKNVGGGLIPQGGVVIGLVLLLNRYPQFDGFFELLLAVVMGAAIINELIGPLTAKYALVRAKETEL</sequence>
<organism evidence="7 8">
    <name type="scientific">Fodinibius sediminis</name>
    <dbReference type="NCBI Taxonomy" id="1214077"/>
    <lineage>
        <taxon>Bacteria</taxon>
        <taxon>Pseudomonadati</taxon>
        <taxon>Balneolota</taxon>
        <taxon>Balneolia</taxon>
        <taxon>Balneolales</taxon>
        <taxon>Balneolaceae</taxon>
        <taxon>Fodinibius</taxon>
    </lineage>
</organism>
<dbReference type="GO" id="GO:0015297">
    <property type="term" value="F:antiporter activity"/>
    <property type="evidence" value="ECO:0007669"/>
    <property type="project" value="InterPro"/>
</dbReference>
<proteinExistence type="predicted"/>
<dbReference type="PANTHER" id="PTHR43021:SF2">
    <property type="entry name" value="CATION_H+ EXCHANGER DOMAIN-CONTAINING PROTEIN"/>
    <property type="match status" value="1"/>
</dbReference>
<feature type="transmembrane region" description="Helical" evidence="5">
    <location>
        <begin position="194"/>
        <end position="220"/>
    </location>
</feature>
<keyword evidence="3 5" id="KW-1133">Transmembrane helix</keyword>
<evidence type="ECO:0000256" key="4">
    <source>
        <dbReference type="ARBA" id="ARBA00023136"/>
    </source>
</evidence>
<dbReference type="PANTHER" id="PTHR43021">
    <property type="entry name" value="NA(+)/H(+) ANTIPORTER-RELATED"/>
    <property type="match status" value="1"/>
</dbReference>
<name>A0A521CH02_9BACT</name>
<keyword evidence="8" id="KW-1185">Reference proteome</keyword>
<gene>
    <name evidence="7" type="ORF">SAMN06265218_10669</name>
</gene>
<evidence type="ECO:0000256" key="1">
    <source>
        <dbReference type="ARBA" id="ARBA00004141"/>
    </source>
</evidence>
<evidence type="ECO:0000256" key="3">
    <source>
        <dbReference type="ARBA" id="ARBA00022989"/>
    </source>
</evidence>
<evidence type="ECO:0000256" key="5">
    <source>
        <dbReference type="SAM" id="Phobius"/>
    </source>
</evidence>
<feature type="transmembrane region" description="Helical" evidence="5">
    <location>
        <begin position="89"/>
        <end position="112"/>
    </location>
</feature>
<dbReference type="InterPro" id="IPR038770">
    <property type="entry name" value="Na+/solute_symporter_sf"/>
</dbReference>
<feature type="transmembrane region" description="Helical" evidence="5">
    <location>
        <begin position="373"/>
        <end position="397"/>
    </location>
</feature>
<dbReference type="InterPro" id="IPR006153">
    <property type="entry name" value="Cation/H_exchanger_TM"/>
</dbReference>
<feature type="transmembrane region" description="Helical" evidence="5">
    <location>
        <begin position="232"/>
        <end position="248"/>
    </location>
</feature>
<dbReference type="Gene3D" id="1.20.1530.20">
    <property type="match status" value="1"/>
</dbReference>
<dbReference type="OrthoDB" id="9793589at2"/>
<keyword evidence="4 5" id="KW-0472">Membrane</keyword>
<feature type="transmembrane region" description="Helical" evidence="5">
    <location>
        <begin position="342"/>
        <end position="361"/>
    </location>
</feature>
<dbReference type="GO" id="GO:0016020">
    <property type="term" value="C:membrane"/>
    <property type="evidence" value="ECO:0007669"/>
    <property type="project" value="UniProtKB-SubCell"/>
</dbReference>
<dbReference type="Pfam" id="PF00999">
    <property type="entry name" value="Na_H_Exchanger"/>
    <property type="match status" value="1"/>
</dbReference>
<comment type="subcellular location">
    <subcellularLocation>
        <location evidence="1">Membrane</location>
        <topology evidence="1">Multi-pass membrane protein</topology>
    </subcellularLocation>
</comment>